<keyword evidence="2" id="KW-1185">Reference proteome</keyword>
<comment type="caution">
    <text evidence="1">The sequence shown here is derived from an EMBL/GenBank/DDBJ whole genome shotgun (WGS) entry which is preliminary data.</text>
</comment>
<gene>
    <name evidence="1" type="ORF">BN990_03928</name>
</gene>
<organism evidence="1 2">
    <name type="scientific">Virgibacillus massiliensis</name>
    <dbReference type="NCBI Taxonomy" id="1462526"/>
    <lineage>
        <taxon>Bacteria</taxon>
        <taxon>Bacillati</taxon>
        <taxon>Bacillota</taxon>
        <taxon>Bacilli</taxon>
        <taxon>Bacillales</taxon>
        <taxon>Bacillaceae</taxon>
        <taxon>Virgibacillus</taxon>
    </lineage>
</organism>
<protein>
    <submittedName>
        <fullName evidence="1">Uncharacterized protein</fullName>
    </submittedName>
</protein>
<dbReference type="AlphaFoldDB" id="A0A024QH94"/>
<name>A0A024QH94_9BACI</name>
<dbReference type="EMBL" id="CCDP010000003">
    <property type="protein sequence ID" value="CDQ41555.1"/>
    <property type="molecule type" value="Genomic_DNA"/>
</dbReference>
<reference evidence="1 2" key="1">
    <citation type="submission" date="2014-03" db="EMBL/GenBank/DDBJ databases">
        <authorList>
            <person name="Urmite Genomes U."/>
        </authorList>
    </citation>
    <scope>NUCLEOTIDE SEQUENCE [LARGE SCALE GENOMIC DNA]</scope>
    <source>
        <strain evidence="1 2">Vm-5</strain>
    </source>
</reference>
<sequence length="33" mass="3847">MGLFERVDTVCLGVSDIGKAKQWYSERVINYRL</sequence>
<evidence type="ECO:0000313" key="1">
    <source>
        <dbReference type="EMBL" id="CDQ41555.1"/>
    </source>
</evidence>
<reference evidence="2" key="2">
    <citation type="submission" date="2014-05" db="EMBL/GenBank/DDBJ databases">
        <title>Draft genome sequence of Virgibacillus massiliensis Vm-5.</title>
        <authorList>
            <person name="Khelaifia S."/>
            <person name="Croce O."/>
            <person name="Lagier J.C."/>
            <person name="Raoult D."/>
        </authorList>
    </citation>
    <scope>NUCLEOTIDE SEQUENCE [LARGE SCALE GENOMIC DNA]</scope>
    <source>
        <strain evidence="2">Vm-5</strain>
    </source>
</reference>
<evidence type="ECO:0000313" key="2">
    <source>
        <dbReference type="Proteomes" id="UP000028875"/>
    </source>
</evidence>
<proteinExistence type="predicted"/>
<accession>A0A024QH94</accession>
<dbReference type="Proteomes" id="UP000028875">
    <property type="component" value="Unassembled WGS sequence"/>
</dbReference>